<accession>A0A167J7K1</accession>
<dbReference type="VEuPathDB" id="FungiDB:PHYBLDRAFT_72464"/>
<reference evidence="2" key="1">
    <citation type="submission" date="2015-06" db="EMBL/GenBank/DDBJ databases">
        <title>Expansion of signal transduction pathways in fungi by whole-genome duplication.</title>
        <authorList>
            <consortium name="DOE Joint Genome Institute"/>
            <person name="Corrochano L.M."/>
            <person name="Kuo A."/>
            <person name="Marcet-Houben M."/>
            <person name="Polaino S."/>
            <person name="Salamov A."/>
            <person name="Villalobos J.M."/>
            <person name="Alvarez M.I."/>
            <person name="Avalos J."/>
            <person name="Benito E.P."/>
            <person name="Benoit I."/>
            <person name="Burger G."/>
            <person name="Camino L.P."/>
            <person name="Canovas D."/>
            <person name="Cerda-Olmedo E."/>
            <person name="Cheng J.-F."/>
            <person name="Dominguez A."/>
            <person name="Elias M."/>
            <person name="Eslava A.P."/>
            <person name="Glaser F."/>
            <person name="Grimwood J."/>
            <person name="Gutierrez G."/>
            <person name="Heitman J."/>
            <person name="Henrissat B."/>
            <person name="Iturriaga E.A."/>
            <person name="Lang B.F."/>
            <person name="Lavin J.L."/>
            <person name="Lee S."/>
            <person name="Li W."/>
            <person name="Lindquist E."/>
            <person name="Lopez-Garcia S."/>
            <person name="Luque E.M."/>
            <person name="Marcos A.T."/>
            <person name="Martin J."/>
            <person name="McCluskey K."/>
            <person name="Medina H.R."/>
            <person name="Miralles-Duran A."/>
            <person name="Miyazaki A."/>
            <person name="Munoz-Torres E."/>
            <person name="Oguiza J.A."/>
            <person name="Ohm R."/>
            <person name="Olmedo M."/>
            <person name="Orejas M."/>
            <person name="Ortiz-Castellanos L."/>
            <person name="Pisabarro A.G."/>
            <person name="Rodriguez-Romero J."/>
            <person name="Ruiz-Herrera J."/>
            <person name="Ruiz-Vazquez R."/>
            <person name="Sanz C."/>
            <person name="Schackwitz W."/>
            <person name="Schmutz J."/>
            <person name="Shahriari M."/>
            <person name="Shelest E."/>
            <person name="Silva-Franco F."/>
            <person name="Soanes D."/>
            <person name="Syed K."/>
            <person name="Tagua V.G."/>
            <person name="Talbot N.J."/>
            <person name="Thon M."/>
            <person name="De vries R.P."/>
            <person name="Wiebenga A."/>
            <person name="Yadav J.S."/>
            <person name="Braun E.L."/>
            <person name="Baker S."/>
            <person name="Garre V."/>
            <person name="Horwitz B."/>
            <person name="Torres-Martinez S."/>
            <person name="Idnurm A."/>
            <person name="Herrera-Estrella A."/>
            <person name="Gabaldon T."/>
            <person name="Grigoriev I.V."/>
        </authorList>
    </citation>
    <scope>NUCLEOTIDE SEQUENCE [LARGE SCALE GENOMIC DNA]</scope>
    <source>
        <strain evidence="2">NRRL 1555(-)</strain>
    </source>
</reference>
<organism evidence="1 2">
    <name type="scientific">Phycomyces blakesleeanus (strain ATCC 8743b / DSM 1359 / FGSC 10004 / NBRC 33097 / NRRL 1555)</name>
    <dbReference type="NCBI Taxonomy" id="763407"/>
    <lineage>
        <taxon>Eukaryota</taxon>
        <taxon>Fungi</taxon>
        <taxon>Fungi incertae sedis</taxon>
        <taxon>Mucoromycota</taxon>
        <taxon>Mucoromycotina</taxon>
        <taxon>Mucoromycetes</taxon>
        <taxon>Mucorales</taxon>
        <taxon>Phycomycetaceae</taxon>
        <taxon>Phycomyces</taxon>
    </lineage>
</organism>
<dbReference type="Proteomes" id="UP000077315">
    <property type="component" value="Unassembled WGS sequence"/>
</dbReference>
<dbReference type="AlphaFoldDB" id="A0A167J7K1"/>
<sequence>MDSHTPMLIRYMVAMDLCSIILMTCTSDCVKTAQILLYLFQNSNFFLGSDISVSSCSTEIVNRVLVGAQLRLWTNATIVKRFKRRLSGSGLMKVIICLIKIYSDDTSRNDSKQYNVYNSFLMYFAVMTLEKQNKQENTLFVCICNHVLNVVNMLGPLVNDLVTLEKDIQIYSQDLGKHVLSVTCFSHVAHYDWPQQSKAFLSAFASSDKQSDIYKSGQSLSYVKNRSKDFLRLKAFDPIKDIPNEILHMISLGLIKYLPILTVIQKDSLQHELSSYQFSFHTVFRLASLIYICRVYEGFDSYLLKIRSDVDEVTRVFLVLNTFIISNLKTFQQQDFSFKLKLRLLHHLTKDMFCFGCVLQYETENSKQFNKFICKHLFKTNCQATSRDVAKNLQINLSAVTFAMEALTM</sequence>
<evidence type="ECO:0000313" key="1">
    <source>
        <dbReference type="EMBL" id="OAD65398.1"/>
    </source>
</evidence>
<proteinExistence type="predicted"/>
<dbReference type="InParanoid" id="A0A167J7K1"/>
<name>A0A167J7K1_PHYB8</name>
<dbReference type="OrthoDB" id="2288618at2759"/>
<gene>
    <name evidence="1" type="ORF">PHYBLDRAFT_72464</name>
</gene>
<evidence type="ECO:0000313" key="2">
    <source>
        <dbReference type="Proteomes" id="UP000077315"/>
    </source>
</evidence>
<keyword evidence="2" id="KW-1185">Reference proteome</keyword>
<protein>
    <submittedName>
        <fullName evidence="1">Uncharacterized protein</fullName>
    </submittedName>
</protein>
<dbReference type="STRING" id="763407.A0A167J7K1"/>
<dbReference type="GeneID" id="29003563"/>
<dbReference type="RefSeq" id="XP_018283438.1">
    <property type="nucleotide sequence ID" value="XM_018442657.1"/>
</dbReference>
<dbReference type="EMBL" id="KV441028">
    <property type="protein sequence ID" value="OAD65398.1"/>
    <property type="molecule type" value="Genomic_DNA"/>
</dbReference>